<reference evidence="3" key="1">
    <citation type="submission" date="2010-05" db="EMBL/GenBank/DDBJ databases">
        <title>The complete genome of Truepera radiovictris DSM 17093.</title>
        <authorList>
            <consortium name="US DOE Joint Genome Institute (JGI-PGF)"/>
            <person name="Lucas S."/>
            <person name="Copeland A."/>
            <person name="Lapidus A."/>
            <person name="Glavina del Rio T."/>
            <person name="Dalin E."/>
            <person name="Tice H."/>
            <person name="Bruce D."/>
            <person name="Goodwin L."/>
            <person name="Pitluck S."/>
            <person name="Kyrpides N."/>
            <person name="Mavromatis K."/>
            <person name="Ovchinnikova G."/>
            <person name="Munk A.C."/>
            <person name="Detter J.C."/>
            <person name="Han C."/>
            <person name="Tapia R."/>
            <person name="Land M."/>
            <person name="Hauser L."/>
            <person name="Markowitz V."/>
            <person name="Cheng J.-F."/>
            <person name="Hugenholtz P."/>
            <person name="Woyke T."/>
            <person name="Wu D."/>
            <person name="Tindall B."/>
            <person name="Pomrenke H.G."/>
            <person name="Brambilla E."/>
            <person name="Klenk H.-P."/>
            <person name="Eisen J.A."/>
        </authorList>
    </citation>
    <scope>NUCLEOTIDE SEQUENCE [LARGE SCALE GENOMIC DNA]</scope>
    <source>
        <strain evidence="3">DSM 17093 / CIP 108686 / LMG 22925 / RQ-24</strain>
    </source>
</reference>
<dbReference type="Proteomes" id="UP000000379">
    <property type="component" value="Chromosome"/>
</dbReference>
<proteinExistence type="predicted"/>
<reference evidence="2 3" key="2">
    <citation type="journal article" date="2011" name="Stand. Genomic Sci.">
        <title>Complete genome sequence of Truepera radiovictrix type strain (RQ-24).</title>
        <authorList>
            <person name="Ivanova N."/>
            <person name="Rohde C."/>
            <person name="Munk C."/>
            <person name="Nolan M."/>
            <person name="Lucas S."/>
            <person name="Del Rio T.G."/>
            <person name="Tice H."/>
            <person name="Deshpande S."/>
            <person name="Cheng J.F."/>
            <person name="Tapia R."/>
            <person name="Han C."/>
            <person name="Goodwin L."/>
            <person name="Pitluck S."/>
            <person name="Liolios K."/>
            <person name="Mavromatis K."/>
            <person name="Mikhailova N."/>
            <person name="Pati A."/>
            <person name="Chen A."/>
            <person name="Palaniappan K."/>
            <person name="Land M."/>
            <person name="Hauser L."/>
            <person name="Chang Y.J."/>
            <person name="Jeffries C.D."/>
            <person name="Brambilla E."/>
            <person name="Rohde M."/>
            <person name="Goker M."/>
            <person name="Tindall B.J."/>
            <person name="Woyke T."/>
            <person name="Bristow J."/>
            <person name="Eisen J.A."/>
            <person name="Markowitz V."/>
            <person name="Hugenholtz P."/>
            <person name="Kyrpides N.C."/>
            <person name="Klenk H.P."/>
            <person name="Lapidus A."/>
        </authorList>
    </citation>
    <scope>NUCLEOTIDE SEQUENCE [LARGE SCALE GENOMIC DNA]</scope>
    <source>
        <strain evidence="3">DSM 17093 / CIP 108686 / LMG 22925 / RQ-24</strain>
    </source>
</reference>
<dbReference type="EMBL" id="CP002049">
    <property type="protein sequence ID" value="ADI13217.1"/>
    <property type="molecule type" value="Genomic_DNA"/>
</dbReference>
<dbReference type="InterPro" id="IPR019606">
    <property type="entry name" value="GerMN"/>
</dbReference>
<dbReference type="SMART" id="SM00909">
    <property type="entry name" value="Germane"/>
    <property type="match status" value="1"/>
</dbReference>
<accession>D7CX93</accession>
<keyword evidence="3" id="KW-1185">Reference proteome</keyword>
<dbReference type="Pfam" id="PF10646">
    <property type="entry name" value="Germane"/>
    <property type="match status" value="1"/>
</dbReference>
<evidence type="ECO:0000313" key="3">
    <source>
        <dbReference type="Proteomes" id="UP000000379"/>
    </source>
</evidence>
<gene>
    <name evidence="2" type="ordered locus">Trad_0074</name>
</gene>
<feature type="domain" description="GerMN" evidence="1">
    <location>
        <begin position="66"/>
        <end position="156"/>
    </location>
</feature>
<dbReference type="eggNOG" id="COG5401">
    <property type="taxonomic scope" value="Bacteria"/>
</dbReference>
<sequence length="176" mass="18752">MAAYVIVGVALGWVGWSTLRPERPSPAAGTFRTYRVYFVRDAGTYLTLEPVRRSAPLSAADDEAVLGAALLALRDGPTGAERARGLSSAFPPDARVRALRVTGDEVAVDLSAAFAAGGGTALMQGRLFQLLYTLSDPATVTRVRVAIEGEPVRSFSGEGILLEQPWRRPAGGLPRW</sequence>
<dbReference type="STRING" id="649638.Trad_0074"/>
<protein>
    <submittedName>
        <fullName evidence="2">Lipoprotein LpqB, GerMN domain protein</fullName>
    </submittedName>
</protein>
<evidence type="ECO:0000313" key="2">
    <source>
        <dbReference type="EMBL" id="ADI13217.1"/>
    </source>
</evidence>
<evidence type="ECO:0000259" key="1">
    <source>
        <dbReference type="SMART" id="SM00909"/>
    </source>
</evidence>
<dbReference type="AlphaFoldDB" id="D7CX93"/>
<dbReference type="KEGG" id="tra:Trad_0074"/>
<dbReference type="RefSeq" id="WP_013176597.1">
    <property type="nucleotide sequence ID" value="NC_014221.1"/>
</dbReference>
<dbReference type="HOGENOM" id="CLU_1524478_0_0_0"/>
<name>D7CX93_TRURR</name>
<organism evidence="2 3">
    <name type="scientific">Truepera radiovictrix (strain DSM 17093 / CIP 108686 / LMG 22925 / RQ-24)</name>
    <dbReference type="NCBI Taxonomy" id="649638"/>
    <lineage>
        <taxon>Bacteria</taxon>
        <taxon>Thermotogati</taxon>
        <taxon>Deinococcota</taxon>
        <taxon>Deinococci</taxon>
        <taxon>Trueperales</taxon>
        <taxon>Trueperaceae</taxon>
        <taxon>Truepera</taxon>
    </lineage>
</organism>
<keyword evidence="2" id="KW-0449">Lipoprotein</keyword>